<dbReference type="AlphaFoldDB" id="A0AAV4M7T4"/>
<name>A0AAV4M7T4_CAEEX</name>
<protein>
    <submittedName>
        <fullName evidence="1">Uncharacterized protein</fullName>
    </submittedName>
</protein>
<evidence type="ECO:0000313" key="1">
    <source>
        <dbReference type="EMBL" id="GIX67910.1"/>
    </source>
</evidence>
<sequence>MENDFQEDLVPPWVVESIEEEDLPRIKLGNIEIKQDDIMPTYHESSLKFNTKPDRLLNTMVVLVNIPQIILKIT</sequence>
<dbReference type="EMBL" id="BPLR01001911">
    <property type="protein sequence ID" value="GIX67910.1"/>
    <property type="molecule type" value="Genomic_DNA"/>
</dbReference>
<gene>
    <name evidence="1" type="ORF">CEXT_436541</name>
</gene>
<evidence type="ECO:0000313" key="2">
    <source>
        <dbReference type="Proteomes" id="UP001054945"/>
    </source>
</evidence>
<comment type="caution">
    <text evidence="1">The sequence shown here is derived from an EMBL/GenBank/DDBJ whole genome shotgun (WGS) entry which is preliminary data.</text>
</comment>
<dbReference type="Proteomes" id="UP001054945">
    <property type="component" value="Unassembled WGS sequence"/>
</dbReference>
<accession>A0AAV4M7T4</accession>
<keyword evidence="2" id="KW-1185">Reference proteome</keyword>
<reference evidence="1 2" key="1">
    <citation type="submission" date="2021-06" db="EMBL/GenBank/DDBJ databases">
        <title>Caerostris extrusa draft genome.</title>
        <authorList>
            <person name="Kono N."/>
            <person name="Arakawa K."/>
        </authorList>
    </citation>
    <scope>NUCLEOTIDE SEQUENCE [LARGE SCALE GENOMIC DNA]</scope>
</reference>
<proteinExistence type="predicted"/>
<organism evidence="1 2">
    <name type="scientific">Caerostris extrusa</name>
    <name type="common">Bark spider</name>
    <name type="synonym">Caerostris bankana</name>
    <dbReference type="NCBI Taxonomy" id="172846"/>
    <lineage>
        <taxon>Eukaryota</taxon>
        <taxon>Metazoa</taxon>
        <taxon>Ecdysozoa</taxon>
        <taxon>Arthropoda</taxon>
        <taxon>Chelicerata</taxon>
        <taxon>Arachnida</taxon>
        <taxon>Araneae</taxon>
        <taxon>Araneomorphae</taxon>
        <taxon>Entelegynae</taxon>
        <taxon>Araneoidea</taxon>
        <taxon>Araneidae</taxon>
        <taxon>Caerostris</taxon>
    </lineage>
</organism>